<comment type="caution">
    <text evidence="1">The sequence shown here is derived from an EMBL/GenBank/DDBJ whole genome shotgun (WGS) entry which is preliminary data.</text>
</comment>
<sequence length="332" mass="37040">MKKIILLAVSASVLFGCGGSDSTPTPVSAKLPPAQTEQINQLIDQKSPSGRTVVDATQTPMQELSERVNKLESALLCVQSTVYTNNGYYNPETGLCTPIAVDQGTPEKLEQLNPDEIYPYGFGYQQLEKDGVLQQVPFPDVVPLEFAQDVQVYEINDGSMHWKVRQDGGNFALTQWDGNAQQFSTDEIIFLSVKGSYVWGSEAKGEVTFTDHSQYSIDYGYGEGEKIEGQESQEVFNSEKVGVQFVFGDQVVEGYNAIDEDLQYHGDENYTVGRWAIKAVGTHRDIFVEFADGKLKGISFYEEDDYTHERTNSAESYGEWTDAKQSIFNEEL</sequence>
<name>A0A4Y3ISU3_9VIBR</name>
<keyword evidence="2" id="KW-1185">Reference proteome</keyword>
<organism evidence="1 2">
    <name type="scientific">Vibrio comitans NBRC 102076</name>
    <dbReference type="NCBI Taxonomy" id="1219078"/>
    <lineage>
        <taxon>Bacteria</taxon>
        <taxon>Pseudomonadati</taxon>
        <taxon>Pseudomonadota</taxon>
        <taxon>Gammaproteobacteria</taxon>
        <taxon>Vibrionales</taxon>
        <taxon>Vibrionaceae</taxon>
        <taxon>Vibrio</taxon>
    </lineage>
</organism>
<proteinExistence type="predicted"/>
<evidence type="ECO:0008006" key="3">
    <source>
        <dbReference type="Google" id="ProtNLM"/>
    </source>
</evidence>
<protein>
    <recommendedName>
        <fullName evidence="3">Lipoprotein</fullName>
    </recommendedName>
</protein>
<dbReference type="PROSITE" id="PS51257">
    <property type="entry name" value="PROKAR_LIPOPROTEIN"/>
    <property type="match status" value="1"/>
</dbReference>
<dbReference type="AlphaFoldDB" id="A0A4Y3ISU3"/>
<evidence type="ECO:0000313" key="1">
    <source>
        <dbReference type="EMBL" id="GEA62297.1"/>
    </source>
</evidence>
<dbReference type="Proteomes" id="UP000318242">
    <property type="component" value="Unassembled WGS sequence"/>
</dbReference>
<accession>A0A4Y3ISU3</accession>
<gene>
    <name evidence="1" type="ORF">VCO01S_34900</name>
</gene>
<dbReference type="RefSeq" id="WP_141272950.1">
    <property type="nucleotide sequence ID" value="NZ_BJLH01000018.1"/>
</dbReference>
<evidence type="ECO:0000313" key="2">
    <source>
        <dbReference type="Proteomes" id="UP000318242"/>
    </source>
</evidence>
<reference evidence="1 2" key="1">
    <citation type="submission" date="2019-06" db="EMBL/GenBank/DDBJ databases">
        <title>Whole genome shotgun sequence of Vibrio comitans NBRC 102076.</title>
        <authorList>
            <person name="Hosoyama A."/>
            <person name="Uohara A."/>
            <person name="Ohji S."/>
            <person name="Ichikawa N."/>
        </authorList>
    </citation>
    <scope>NUCLEOTIDE SEQUENCE [LARGE SCALE GENOMIC DNA]</scope>
    <source>
        <strain evidence="1 2">NBRC 102076</strain>
    </source>
</reference>
<dbReference type="EMBL" id="BJLH01000018">
    <property type="protein sequence ID" value="GEA62297.1"/>
    <property type="molecule type" value="Genomic_DNA"/>
</dbReference>